<dbReference type="EMBL" id="CP020946">
    <property type="protein sequence ID" value="ASD65187.1"/>
    <property type="molecule type" value="Genomic_DNA"/>
</dbReference>
<proteinExistence type="predicted"/>
<evidence type="ECO:0000313" key="2">
    <source>
        <dbReference type="Proteomes" id="UP000197003"/>
    </source>
</evidence>
<dbReference type="SUPFAM" id="SSF49452">
    <property type="entry name" value="Starch-binding domain-like"/>
    <property type="match status" value="1"/>
</dbReference>
<evidence type="ECO:0008006" key="3">
    <source>
        <dbReference type="Google" id="ProtNLM"/>
    </source>
</evidence>
<dbReference type="Gene3D" id="2.60.40.3110">
    <property type="match status" value="1"/>
</dbReference>
<dbReference type="Proteomes" id="UP000197003">
    <property type="component" value="Chromosome"/>
</dbReference>
<gene>
    <name evidence="1" type="ORF">B9G79_17240</name>
</gene>
<dbReference type="GO" id="GO:0015473">
    <property type="term" value="F:fimbrial usher porin activity"/>
    <property type="evidence" value="ECO:0007669"/>
    <property type="project" value="InterPro"/>
</dbReference>
<dbReference type="InterPro" id="IPR000015">
    <property type="entry name" value="Fimb_usher"/>
</dbReference>
<dbReference type="PANTHER" id="PTHR30451">
    <property type="entry name" value="OUTER MEMBRANE USHER PROTEIN"/>
    <property type="match status" value="1"/>
</dbReference>
<dbReference type="PANTHER" id="PTHR30451:SF5">
    <property type="entry name" value="SLR0019 PROTEIN"/>
    <property type="match status" value="1"/>
</dbReference>
<dbReference type="InterPro" id="IPR013784">
    <property type="entry name" value="Carb-bd-like_fold"/>
</dbReference>
<dbReference type="GO" id="GO:0030246">
    <property type="term" value="F:carbohydrate binding"/>
    <property type="evidence" value="ECO:0007669"/>
    <property type="project" value="InterPro"/>
</dbReference>
<dbReference type="AlphaFoldDB" id="A0A1Z3NCM5"/>
<dbReference type="GO" id="GO:0009297">
    <property type="term" value="P:pilus assembly"/>
    <property type="evidence" value="ECO:0007669"/>
    <property type="project" value="InterPro"/>
</dbReference>
<dbReference type="Pfam" id="PF00577">
    <property type="entry name" value="Usher"/>
    <property type="match status" value="1"/>
</dbReference>
<dbReference type="GO" id="GO:0009279">
    <property type="term" value="C:cell outer membrane"/>
    <property type="evidence" value="ECO:0007669"/>
    <property type="project" value="TreeGrafter"/>
</dbReference>
<organism evidence="1 2">
    <name type="scientific">Bdellovibrio bacteriovorus</name>
    <dbReference type="NCBI Taxonomy" id="959"/>
    <lineage>
        <taxon>Bacteria</taxon>
        <taxon>Pseudomonadati</taxon>
        <taxon>Bdellovibrionota</taxon>
        <taxon>Bdellovibrionia</taxon>
        <taxon>Bdellovibrionales</taxon>
        <taxon>Pseudobdellovibrionaceae</taxon>
        <taxon>Bdellovibrio</taxon>
    </lineage>
</organism>
<dbReference type="InterPro" id="IPR042186">
    <property type="entry name" value="FimD_plug_dom"/>
</dbReference>
<name>A0A1Z3NCM5_BDEBC</name>
<sequence>MRSCLVVIFSILLPVLVMAQGRPPLGKPFLMAPVVLDGRPLTEAWLFPRDRAEEFSVEARTVLEAVKPYMKDDLFLRLQGSVTPEGVVTTQSLEAVGFSVTFDPPTLELRLSLPAKYRKPQDLDLNFVEFENQKYLRPDRHSGYLNLRTQQSWQYGPDVESERRPLTGNLELVENIKGFVFESSADFLEDADSQWRRQDTRIRYDDEERMIRYTLGDLTFRSTGFQITPSIAGLAATREFAIQPYKTLRPLSDTEIIIKRTSIVEIYVNGLLFSQVRLAPGVFNIRDFPLATGQSSVRIKVKDDLGQEEVYDFSLLYENSLLARGVEEFSYAAGLPWQPSGGDRAYDDSAAFVSLYNRRGITDQLTVGLNYQGYYEKMLLGAEVSGVSRLGYLSLQAAQGSESAQQSGFAERLTYRSLDKILGRQMPLLLALEFENQDRDFSPVMVQTPVVDPLRYLRRYDAQLNFRLDSSWLWGVGANTLEYMTGEDQRTYRSNLMIPLKSQMRLEFVYNKVLQDKEEDRFLISFYWNESQGYYSASSYYDSLQKTTNATVARNNRYQYDDYRWNANIQNSELGNTRSISGEYLKQPFSVRLDHMNHAQQGSEYNLTSLGLNTGFAWVGGQGAFTQPVTDSFVLIHAKNLEDGQTIMVNPTGDRGQAQLGPRRTVVLRDQSSYYRNTVNVDITSLPMGYLLDKEFYGTQTTYRSGILLDLKIAKKVMVKGQLLTATGKAVEYAAGDVFDANGQLVDNTFFTNKQGRFLIEGLEPGVYRVVTDQSGLAPFTFEIPGNADRMLNLGTVKTGTKEQR</sequence>
<evidence type="ECO:0000313" key="1">
    <source>
        <dbReference type="EMBL" id="ASD65187.1"/>
    </source>
</evidence>
<protein>
    <recommendedName>
        <fullName evidence="3">P pilus assembly protein, porin PapC</fullName>
    </recommendedName>
</protein>
<reference evidence="1 2" key="1">
    <citation type="submission" date="2017-04" db="EMBL/GenBank/DDBJ databases">
        <title>Whole genome sequence of Bdellovibrio bacteriovorus strain SSB218315.</title>
        <authorList>
            <person name="Oyedara O."/>
            <person name="Rodriguez-Perez M.A."/>
        </authorList>
    </citation>
    <scope>NUCLEOTIDE SEQUENCE [LARGE SCALE GENOMIC DNA]</scope>
    <source>
        <strain evidence="1 2">SSB218315</strain>
    </source>
</reference>
<accession>A0A1Z3NCM5</accession>
<dbReference type="Gene3D" id="2.60.40.2610">
    <property type="entry name" value="Outer membrane usher protein FimD, plug domain"/>
    <property type="match status" value="1"/>
</dbReference>